<evidence type="ECO:0000313" key="11">
    <source>
        <dbReference type="Proteomes" id="UP000076761"/>
    </source>
</evidence>
<keyword evidence="6 9" id="KW-0811">Translocation</keyword>
<evidence type="ECO:0000256" key="3">
    <source>
        <dbReference type="ARBA" id="ARBA00022448"/>
    </source>
</evidence>
<dbReference type="EMBL" id="KV425573">
    <property type="protein sequence ID" value="KZT25118.1"/>
    <property type="molecule type" value="Genomic_DNA"/>
</dbReference>
<name>A0A165SGE7_9AGAM</name>
<evidence type="ECO:0000256" key="4">
    <source>
        <dbReference type="ARBA" id="ARBA00022816"/>
    </source>
</evidence>
<keyword evidence="8 9" id="KW-0539">Nucleus</keyword>
<dbReference type="GO" id="GO:0006406">
    <property type="term" value="P:mRNA export from nucleus"/>
    <property type="evidence" value="ECO:0007669"/>
    <property type="project" value="TreeGrafter"/>
</dbReference>
<evidence type="ECO:0000256" key="8">
    <source>
        <dbReference type="ARBA" id="ARBA00023242"/>
    </source>
</evidence>
<dbReference type="GO" id="GO:0031965">
    <property type="term" value="C:nuclear membrane"/>
    <property type="evidence" value="ECO:0007669"/>
    <property type="project" value="UniProtKB-UniRule"/>
</dbReference>
<dbReference type="GO" id="GO:0017056">
    <property type="term" value="F:structural constituent of nuclear pore"/>
    <property type="evidence" value="ECO:0007669"/>
    <property type="project" value="TreeGrafter"/>
</dbReference>
<dbReference type="OrthoDB" id="17644at2759"/>
<dbReference type="AlphaFoldDB" id="A0A165SGE7"/>
<gene>
    <name evidence="10" type="ORF">NEOLEDRAFT_1178543</name>
</gene>
<dbReference type="Proteomes" id="UP000076761">
    <property type="component" value="Unassembled WGS sequence"/>
</dbReference>
<dbReference type="PANTHER" id="PTHR13373">
    <property type="entry name" value="FROUNT PROTEIN-RELATED"/>
    <property type="match status" value="1"/>
</dbReference>
<evidence type="ECO:0000256" key="6">
    <source>
        <dbReference type="ARBA" id="ARBA00023010"/>
    </source>
</evidence>
<protein>
    <recommendedName>
        <fullName evidence="9">Nuclear pore complex protein Nup85</fullName>
    </recommendedName>
</protein>
<accession>A0A165SGE7</accession>
<dbReference type="GO" id="GO:0045893">
    <property type="term" value="P:positive regulation of DNA-templated transcription"/>
    <property type="evidence" value="ECO:0007669"/>
    <property type="project" value="TreeGrafter"/>
</dbReference>
<dbReference type="InterPro" id="IPR011502">
    <property type="entry name" value="Nucleoporin_Nup85"/>
</dbReference>
<comment type="function">
    <text evidence="9">Functions as a component of the nuclear pore complex (NPC).</text>
</comment>
<dbReference type="Pfam" id="PF07575">
    <property type="entry name" value="Nucleopor_Nup85"/>
    <property type="match status" value="2"/>
</dbReference>
<evidence type="ECO:0000313" key="10">
    <source>
        <dbReference type="EMBL" id="KZT25118.1"/>
    </source>
</evidence>
<keyword evidence="9" id="KW-0472">Membrane</keyword>
<proteinExistence type="inferred from homology"/>
<evidence type="ECO:0000256" key="7">
    <source>
        <dbReference type="ARBA" id="ARBA00023132"/>
    </source>
</evidence>
<comment type="similarity">
    <text evidence="2 9">Belongs to the nucleoporin Nup85 family.</text>
</comment>
<evidence type="ECO:0000256" key="2">
    <source>
        <dbReference type="ARBA" id="ARBA00005573"/>
    </source>
</evidence>
<dbReference type="GO" id="GO:0006606">
    <property type="term" value="P:protein import into nucleus"/>
    <property type="evidence" value="ECO:0007669"/>
    <property type="project" value="TreeGrafter"/>
</dbReference>
<keyword evidence="11" id="KW-1185">Reference proteome</keyword>
<sequence length="723" mass="81628">MTSNFVHLVPPLVESGNTKGFDESGRTLGTAFSPRDNSLATFVAPNPSTSGGEQKYWEDAPLYFANPNRPPDNLRRQFISEAGPVFDLLAALRKGGGTEGYSDRVDTPSYQLAMHQKCRDLVNVARSYWIRASQQHSDEEFEFDAEHYRSLHTCLSLANFLYAPSPESTRLPVGDDLMEWLNMHYIAPSTEEGDHLSNQISPWKDETFWPYLTRAIIRGLTKASIFFLEVLSRHPSSALQELSQKLVPLLQSHPQVRDHASIAEFSRALSKWKENIRALRLEMGSIPESDRDDGFENWWDRMSDILSILEGRFSVLKHVCQELGADWKEICAAYATLVHPTLSRSDLPEVAADVLDDMPPDPTDLEDSIHVALVRAEYREALARAACLDPWLAAHLAIVLELLAYVTNDRNKESELSIADYYLLAYAEYLGSDPGLWRWNVSYLCSCGDIGREMADAVLVRVPLKLGVREEQTGTMVADENSRATGIIRMLKEITQVCRDYERLPAMRTIYKIGAGELMSMREYALAMECYAKAADWSGLGRCVDLILEEFISGGPAKFVRLVENTASLLQELTSIPETPGIFLHRLTFAVRYAEFHDNLMGERFRDAAINLENMFRRDTVPKSWWALLLCDCVELLQHDPPLFTTEAICLFLQKLEEIQTRVDQGWADDYLSIVVRTTKGGGTKDAFQRLKRVRLATARFYAKCSIIDIGGKGIATLRSTKL</sequence>
<dbReference type="PANTHER" id="PTHR13373:SF21">
    <property type="entry name" value="NUCLEAR PORE COMPLEX PROTEIN NUP85"/>
    <property type="match status" value="1"/>
</dbReference>
<evidence type="ECO:0000256" key="5">
    <source>
        <dbReference type="ARBA" id="ARBA00022927"/>
    </source>
</evidence>
<evidence type="ECO:0000256" key="1">
    <source>
        <dbReference type="ARBA" id="ARBA00004567"/>
    </source>
</evidence>
<dbReference type="FunCoup" id="A0A165SGE7">
    <property type="interactions" value="83"/>
</dbReference>
<dbReference type="InParanoid" id="A0A165SGE7"/>
<keyword evidence="7 9" id="KW-0906">Nuclear pore complex</keyword>
<keyword evidence="5 9" id="KW-0653">Protein transport</keyword>
<organism evidence="10 11">
    <name type="scientific">Neolentinus lepideus HHB14362 ss-1</name>
    <dbReference type="NCBI Taxonomy" id="1314782"/>
    <lineage>
        <taxon>Eukaryota</taxon>
        <taxon>Fungi</taxon>
        <taxon>Dikarya</taxon>
        <taxon>Basidiomycota</taxon>
        <taxon>Agaricomycotina</taxon>
        <taxon>Agaricomycetes</taxon>
        <taxon>Gloeophyllales</taxon>
        <taxon>Gloeophyllaceae</taxon>
        <taxon>Neolentinus</taxon>
    </lineage>
</organism>
<keyword evidence="4 9" id="KW-0509">mRNA transport</keyword>
<reference evidence="10 11" key="1">
    <citation type="journal article" date="2016" name="Mol. Biol. Evol.">
        <title>Comparative Genomics of Early-Diverging Mushroom-Forming Fungi Provides Insights into the Origins of Lignocellulose Decay Capabilities.</title>
        <authorList>
            <person name="Nagy L.G."/>
            <person name="Riley R."/>
            <person name="Tritt A."/>
            <person name="Adam C."/>
            <person name="Daum C."/>
            <person name="Floudas D."/>
            <person name="Sun H."/>
            <person name="Yadav J.S."/>
            <person name="Pangilinan J."/>
            <person name="Larsson K.H."/>
            <person name="Matsuura K."/>
            <person name="Barry K."/>
            <person name="Labutti K."/>
            <person name="Kuo R."/>
            <person name="Ohm R.A."/>
            <person name="Bhattacharya S.S."/>
            <person name="Shirouzu T."/>
            <person name="Yoshinaga Y."/>
            <person name="Martin F.M."/>
            <person name="Grigoriev I.V."/>
            <person name="Hibbett D.S."/>
        </authorList>
    </citation>
    <scope>NUCLEOTIDE SEQUENCE [LARGE SCALE GENOMIC DNA]</scope>
    <source>
        <strain evidence="10 11">HHB14362 ss-1</strain>
    </source>
</reference>
<comment type="subcellular location">
    <subcellularLocation>
        <location evidence="1 9">Nucleus</location>
        <location evidence="1 9">Nuclear pore complex</location>
    </subcellularLocation>
</comment>
<keyword evidence="3 9" id="KW-0813">Transport</keyword>
<dbReference type="STRING" id="1314782.A0A165SGE7"/>
<comment type="subunit">
    <text evidence="9">Component of the nuclear pore complex (NPC).</text>
</comment>
<evidence type="ECO:0000256" key="9">
    <source>
        <dbReference type="RuleBase" id="RU365073"/>
    </source>
</evidence>
<dbReference type="GO" id="GO:0031080">
    <property type="term" value="C:nuclear pore outer ring"/>
    <property type="evidence" value="ECO:0007669"/>
    <property type="project" value="TreeGrafter"/>
</dbReference>